<dbReference type="SMART" id="SM00283">
    <property type="entry name" value="MA"/>
    <property type="match status" value="1"/>
</dbReference>
<reference evidence="15 16" key="1">
    <citation type="submission" date="2019-12" db="EMBL/GenBank/DDBJ databases">
        <authorList>
            <person name="Lee S.D."/>
        </authorList>
    </citation>
    <scope>NUCLEOTIDE SEQUENCE [LARGE SCALE GENOMIC DNA]</scope>
    <source>
        <strain evidence="15 16">SAP-6</strain>
    </source>
</reference>
<dbReference type="RefSeq" id="WP_162364437.1">
    <property type="nucleotide sequence ID" value="NZ_WUBS01000002.1"/>
</dbReference>
<evidence type="ECO:0000256" key="8">
    <source>
        <dbReference type="ARBA" id="ARBA00023136"/>
    </source>
</evidence>
<protein>
    <submittedName>
        <fullName evidence="15">PAS domain-containing protein</fullName>
    </submittedName>
</protein>
<dbReference type="CDD" id="cd00130">
    <property type="entry name" value="PAS"/>
    <property type="match status" value="1"/>
</dbReference>
<dbReference type="EMBL" id="WUBS01000002">
    <property type="protein sequence ID" value="NDL61751.1"/>
    <property type="molecule type" value="Genomic_DNA"/>
</dbReference>
<dbReference type="CDD" id="cd11386">
    <property type="entry name" value="MCP_signal"/>
    <property type="match status" value="1"/>
</dbReference>
<sequence>MRINNPVTLNEYQIDSETTLQSATDPQGNIFYANAAFVNASGYHYQDLVNQPHNIVRHPDMPPAAFADMWHTLHAGHSWSALVKNRRNNGDFYWVRANATPICHNGRTTGYLSVRIAPTREEVKRAAALYSEINSGKAKRRRLALYRGLLVRTGILSPLSIMQKMPLRWRLRIALLVAAALPSVGAGGLALGPVALGAVTLGGLALTAYWLHRQVEKPIVTILAQAQRLSSCQVGEYVHFNRVDEIGYLLRSVNQMGLNLRSLTDDVSGQINDINNASGEIAVGNRQLKVRTEQAGDNLQQIICATEELAASVGNSAASVNETRALAAMSESAAEEGRERMTEVISTMGAISDSSRRIVDIISVIEGIAFQTNILALNAAVEAARAGDQGRGFAVVAGEVRQLAQRSSTAAREIKDLIETSVERIQDGSKLVQNAGAAMDSIVSQAGQVTGLIGEISISSQEQTKALTLIGQSIGQLDHTTQQNAAMVERYAQSAEDLSHSTVRLAAAVNVYRPHRELAAALPVTRRLS</sequence>
<dbReference type="GO" id="GO:0005886">
    <property type="term" value="C:plasma membrane"/>
    <property type="evidence" value="ECO:0007669"/>
    <property type="project" value="UniProtKB-SubCell"/>
</dbReference>
<dbReference type="InterPro" id="IPR004089">
    <property type="entry name" value="MCPsignal_dom"/>
</dbReference>
<feature type="domain" description="Methyl-accepting transducer" evidence="13">
    <location>
        <begin position="270"/>
        <end position="499"/>
    </location>
</feature>
<organism evidence="15 16">
    <name type="scientific">Acerihabitans arboris</name>
    <dbReference type="NCBI Taxonomy" id="2691583"/>
    <lineage>
        <taxon>Bacteria</taxon>
        <taxon>Pseudomonadati</taxon>
        <taxon>Pseudomonadota</taxon>
        <taxon>Gammaproteobacteria</taxon>
        <taxon>Enterobacterales</taxon>
        <taxon>Pectobacteriaceae</taxon>
        <taxon>Acerihabitans</taxon>
    </lineage>
</organism>
<dbReference type="InterPro" id="IPR000014">
    <property type="entry name" value="PAS"/>
</dbReference>
<dbReference type="Gene3D" id="3.30.450.20">
    <property type="entry name" value="PAS domain"/>
    <property type="match status" value="1"/>
</dbReference>
<evidence type="ECO:0000256" key="6">
    <source>
        <dbReference type="ARBA" id="ARBA00022692"/>
    </source>
</evidence>
<dbReference type="FunFam" id="3.30.450.20:FF:000046">
    <property type="entry name" value="Aerotaxis sensor receptor"/>
    <property type="match status" value="1"/>
</dbReference>
<evidence type="ECO:0000256" key="1">
    <source>
        <dbReference type="ARBA" id="ARBA00004429"/>
    </source>
</evidence>
<keyword evidence="5" id="KW-0997">Cell inner membrane</keyword>
<feature type="transmembrane region" description="Helical" evidence="12">
    <location>
        <begin position="169"/>
        <end position="188"/>
    </location>
</feature>
<dbReference type="GO" id="GO:0052131">
    <property type="term" value="P:positive aerotaxis"/>
    <property type="evidence" value="ECO:0007669"/>
    <property type="project" value="UniProtKB-ARBA"/>
</dbReference>
<dbReference type="NCBIfam" id="TIGR00229">
    <property type="entry name" value="sensory_box"/>
    <property type="match status" value="1"/>
</dbReference>
<evidence type="ECO:0000256" key="2">
    <source>
        <dbReference type="ARBA" id="ARBA00022475"/>
    </source>
</evidence>
<comment type="similarity">
    <text evidence="10">Belongs to the methyl-accepting chemotaxis (MCP) protein family.</text>
</comment>
<keyword evidence="7 12" id="KW-1133">Transmembrane helix</keyword>
<name>A0A845SGJ5_9GAMM</name>
<dbReference type="PANTHER" id="PTHR43531:SF7">
    <property type="entry name" value="AEROTAXIS RECEPTOR"/>
    <property type="match status" value="1"/>
</dbReference>
<keyword evidence="16" id="KW-1185">Reference proteome</keyword>
<evidence type="ECO:0000256" key="12">
    <source>
        <dbReference type="SAM" id="Phobius"/>
    </source>
</evidence>
<dbReference type="Proteomes" id="UP000461443">
    <property type="component" value="Unassembled WGS sequence"/>
</dbReference>
<dbReference type="InterPro" id="IPR035965">
    <property type="entry name" value="PAS-like_dom_sf"/>
</dbReference>
<evidence type="ECO:0000256" key="4">
    <source>
        <dbReference type="ARBA" id="ARBA00022500"/>
    </source>
</evidence>
<dbReference type="InterPro" id="IPR051310">
    <property type="entry name" value="MCP_chemotaxis"/>
</dbReference>
<gene>
    <name evidence="15" type="ORF">GRH90_03110</name>
</gene>
<keyword evidence="8 12" id="KW-0472">Membrane</keyword>
<evidence type="ECO:0000256" key="3">
    <source>
        <dbReference type="ARBA" id="ARBA00022481"/>
    </source>
</evidence>
<dbReference type="Pfam" id="PF08447">
    <property type="entry name" value="PAS_3"/>
    <property type="match status" value="1"/>
</dbReference>
<dbReference type="GO" id="GO:0004888">
    <property type="term" value="F:transmembrane signaling receptor activity"/>
    <property type="evidence" value="ECO:0007669"/>
    <property type="project" value="TreeGrafter"/>
</dbReference>
<evidence type="ECO:0000256" key="5">
    <source>
        <dbReference type="ARBA" id="ARBA00022519"/>
    </source>
</evidence>
<evidence type="ECO:0000259" key="14">
    <source>
        <dbReference type="PROSITE" id="PS50885"/>
    </source>
</evidence>
<keyword evidence="3" id="KW-0488">Methylation</keyword>
<dbReference type="PROSITE" id="PS50111">
    <property type="entry name" value="CHEMOTAXIS_TRANSDUC_2"/>
    <property type="match status" value="1"/>
</dbReference>
<dbReference type="SUPFAM" id="SSF58104">
    <property type="entry name" value="Methyl-accepting chemotaxis protein (MCP) signaling domain"/>
    <property type="match status" value="1"/>
</dbReference>
<dbReference type="FunFam" id="1.10.287.950:FF:000001">
    <property type="entry name" value="Methyl-accepting chemotaxis sensory transducer"/>
    <property type="match status" value="1"/>
</dbReference>
<evidence type="ECO:0000313" key="15">
    <source>
        <dbReference type="EMBL" id="NDL61751.1"/>
    </source>
</evidence>
<dbReference type="PROSITE" id="PS50885">
    <property type="entry name" value="HAMP"/>
    <property type="match status" value="1"/>
</dbReference>
<dbReference type="InterPro" id="IPR013655">
    <property type="entry name" value="PAS_fold_3"/>
</dbReference>
<dbReference type="PANTHER" id="PTHR43531">
    <property type="entry name" value="PROTEIN ICFG"/>
    <property type="match status" value="1"/>
</dbReference>
<evidence type="ECO:0000256" key="7">
    <source>
        <dbReference type="ARBA" id="ARBA00022989"/>
    </source>
</evidence>
<evidence type="ECO:0000313" key="16">
    <source>
        <dbReference type="Proteomes" id="UP000461443"/>
    </source>
</evidence>
<feature type="domain" description="HAMP" evidence="14">
    <location>
        <begin position="213"/>
        <end position="265"/>
    </location>
</feature>
<keyword evidence="6 12" id="KW-0812">Transmembrane</keyword>
<evidence type="ECO:0000256" key="11">
    <source>
        <dbReference type="PROSITE-ProRule" id="PRU00284"/>
    </source>
</evidence>
<keyword evidence="2" id="KW-1003">Cell membrane</keyword>
<evidence type="ECO:0000256" key="10">
    <source>
        <dbReference type="ARBA" id="ARBA00029447"/>
    </source>
</evidence>
<comment type="subcellular location">
    <subcellularLocation>
        <location evidence="1">Cell inner membrane</location>
        <topology evidence="1">Multi-pass membrane protein</topology>
    </subcellularLocation>
</comment>
<dbReference type="SUPFAM" id="SSF55785">
    <property type="entry name" value="PYP-like sensor domain (PAS domain)"/>
    <property type="match status" value="1"/>
</dbReference>
<dbReference type="AlphaFoldDB" id="A0A845SGJ5"/>
<dbReference type="Gene3D" id="1.10.287.950">
    <property type="entry name" value="Methyl-accepting chemotaxis protein"/>
    <property type="match status" value="1"/>
</dbReference>
<dbReference type="GO" id="GO:0007165">
    <property type="term" value="P:signal transduction"/>
    <property type="evidence" value="ECO:0007669"/>
    <property type="project" value="UniProtKB-KW"/>
</dbReference>
<dbReference type="Pfam" id="PF00015">
    <property type="entry name" value="MCPsignal"/>
    <property type="match status" value="1"/>
</dbReference>
<proteinExistence type="inferred from homology"/>
<reference evidence="15 16" key="2">
    <citation type="submission" date="2020-02" db="EMBL/GenBank/DDBJ databases">
        <title>The new genus of Enterobacteriales.</title>
        <authorList>
            <person name="Kim I.S."/>
        </authorList>
    </citation>
    <scope>NUCLEOTIDE SEQUENCE [LARGE SCALE GENOMIC DNA]</scope>
    <source>
        <strain evidence="15 16">SAP-6</strain>
    </source>
</reference>
<comment type="caution">
    <text evidence="15">The sequence shown here is derived from an EMBL/GenBank/DDBJ whole genome shotgun (WGS) entry which is preliminary data.</text>
</comment>
<keyword evidence="4" id="KW-0145">Chemotaxis</keyword>
<evidence type="ECO:0000259" key="13">
    <source>
        <dbReference type="PROSITE" id="PS50111"/>
    </source>
</evidence>
<dbReference type="InterPro" id="IPR003660">
    <property type="entry name" value="HAMP_dom"/>
</dbReference>
<evidence type="ECO:0000256" key="9">
    <source>
        <dbReference type="ARBA" id="ARBA00023224"/>
    </source>
</evidence>
<keyword evidence="9 11" id="KW-0807">Transducer</keyword>
<accession>A0A845SGJ5</accession>